<dbReference type="Gene3D" id="3.40.50.300">
    <property type="entry name" value="P-loop containing nucleotide triphosphate hydrolases"/>
    <property type="match status" value="1"/>
</dbReference>
<feature type="region of interest" description="Disordered" evidence="1">
    <location>
        <begin position="309"/>
        <end position="328"/>
    </location>
</feature>
<dbReference type="InterPro" id="IPR050678">
    <property type="entry name" value="DNA_Partitioning_ATPase"/>
</dbReference>
<name>A0A7M2SPM0_9ACTN</name>
<dbReference type="RefSeq" id="WP_194044002.1">
    <property type="nucleotide sequence ID" value="NZ_CP063373.1"/>
</dbReference>
<feature type="domain" description="AAA" evidence="2">
    <location>
        <begin position="124"/>
        <end position="306"/>
    </location>
</feature>
<dbReference type="SUPFAM" id="SSF52540">
    <property type="entry name" value="P-loop containing nucleoside triphosphate hydrolases"/>
    <property type="match status" value="2"/>
</dbReference>
<gene>
    <name evidence="3" type="ORF">IM697_01670</name>
</gene>
<dbReference type="PANTHER" id="PTHR13696:SF52">
    <property type="entry name" value="PARA FAMILY PROTEIN CT_582"/>
    <property type="match status" value="1"/>
</dbReference>
<dbReference type="PANTHER" id="PTHR13696">
    <property type="entry name" value="P-LOOP CONTAINING NUCLEOSIDE TRIPHOSPHATE HYDROLASE"/>
    <property type="match status" value="1"/>
</dbReference>
<dbReference type="NCBIfam" id="NF047398">
    <property type="entry name" value="AAA_KGGVGR"/>
    <property type="match status" value="1"/>
</dbReference>
<dbReference type="InterPro" id="IPR027417">
    <property type="entry name" value="P-loop_NTPase"/>
</dbReference>
<dbReference type="Proteomes" id="UP000594205">
    <property type="component" value="Chromosome"/>
</dbReference>
<protein>
    <submittedName>
        <fullName evidence="3">ParA family protein</fullName>
    </submittedName>
</protein>
<proteinExistence type="predicted"/>
<accession>A0A7M2SPM0</accession>
<evidence type="ECO:0000256" key="1">
    <source>
        <dbReference type="SAM" id="MobiDB-lite"/>
    </source>
</evidence>
<dbReference type="EMBL" id="CP063373">
    <property type="protein sequence ID" value="QOV37201.1"/>
    <property type="molecule type" value="Genomic_DNA"/>
</dbReference>
<sequence>MTGEATTNRSVRQQIEGNAHSAGLTDAQIYVTEDGFGSYLVRVVHESLDALDDSERRKLLLKGVANIVSTAELITPGEEEWYGPPFSESTGQMPLWHEVLSRPLSADELTFATDLDQDIELPAIVTFYSLRGGVGRTTALAAAARILSERGRRLLCVDMDLEAPGLATVLGCPEPREDQGVLPLLLALERGDEVDIRDHVLRVNEGEELYCLPAGRLSSDYADRLRLLDPEIWYREAGNPLHQLLQLAKESALEPDLILLDSRTGISPVAAPLLFDVSDLAIICFYPHPQAERGTELLVKALMSAKSRRATSDTPLTPEPRFIVSPVPPGPSAETVLTRAVTWIDHWIGDAQSRRPGEYDPLRADEITHAVSYSPDTAFRDKVSNGVATREAYGAVADWLEQLLPQTYALSASSRNRKHDVLEQLDFSTGTAEQQASLLDDFVHTRVAQQALDARSPLVIGRKGTGKTAVFRWLMERYRENENPVVVFSPHAFRNSYKWTLGSEALEIVESEFPGESAWTTFWPCYTALAAYFALPPEERADPPARFEINKESLDAVYDELSTLDVIKHMMSRPMAGLLGSRWLRDINSSAKNRHMLLFDGLDTGFGNNAESRKRRTRAVTGLMTFLTESEAHLSLLSFKVMLRVDIWQQLRFENKSHLYGRSVQLMWRDQNDYFKTVLKQAIRSEIYREMLAETRVGPSVDDWRDDEVRRAWNVLVGERMKGGKTTFTRNWVWNRLADGQGDHGPRSLSQLFHEAVQWEKREEARSSYDRSIMRPRALVPSLDKVSVEALSALQEEFPELDGVVEALRSLRRTPIEPGEIEAVDPTAAERVDLALEVGLLEIYEGTQDDVRRYRVPDLYRLALGLTRRGQA</sequence>
<evidence type="ECO:0000259" key="2">
    <source>
        <dbReference type="Pfam" id="PF13614"/>
    </source>
</evidence>
<dbReference type="Pfam" id="PF13614">
    <property type="entry name" value="AAA_31"/>
    <property type="match status" value="1"/>
</dbReference>
<keyword evidence="4" id="KW-1185">Reference proteome</keyword>
<reference evidence="3 4" key="1">
    <citation type="submission" date="2020-10" db="EMBL/GenBank/DDBJ databases">
        <title>Streptomyces ferrugineus complate genome analysis.</title>
        <authorList>
            <person name="Anwar N."/>
        </authorList>
    </citation>
    <scope>NUCLEOTIDE SEQUENCE [LARGE SCALE GENOMIC DNA]</scope>
    <source>
        <strain evidence="3 4">CCTCC AA2014009</strain>
    </source>
</reference>
<evidence type="ECO:0000313" key="4">
    <source>
        <dbReference type="Proteomes" id="UP000594205"/>
    </source>
</evidence>
<dbReference type="KEGG" id="sfeu:IM697_01670"/>
<dbReference type="InterPro" id="IPR025669">
    <property type="entry name" value="AAA_dom"/>
</dbReference>
<evidence type="ECO:0000313" key="3">
    <source>
        <dbReference type="EMBL" id="QOV37201.1"/>
    </source>
</evidence>
<organism evidence="3 4">
    <name type="scientific">Streptomyces ferrugineus</name>
    <dbReference type="NCBI Taxonomy" id="1413221"/>
    <lineage>
        <taxon>Bacteria</taxon>
        <taxon>Bacillati</taxon>
        <taxon>Actinomycetota</taxon>
        <taxon>Actinomycetes</taxon>
        <taxon>Kitasatosporales</taxon>
        <taxon>Streptomycetaceae</taxon>
        <taxon>Streptomyces</taxon>
    </lineage>
</organism>
<dbReference type="AlphaFoldDB" id="A0A7M2SPM0"/>